<feature type="binding site" evidence="3">
    <location>
        <position position="33"/>
    </location>
    <ligand>
        <name>Zn(2+)</name>
        <dbReference type="ChEBI" id="CHEBI:29105"/>
    </ligand>
</feature>
<evidence type="ECO:0000256" key="2">
    <source>
        <dbReference type="ARBA" id="ARBA00022833"/>
    </source>
</evidence>
<keyword evidence="1 3" id="KW-0479">Metal-binding</keyword>
<organism evidence="5 6">
    <name type="scientific">Aminobacter carboxidus</name>
    <dbReference type="NCBI Taxonomy" id="376165"/>
    <lineage>
        <taxon>Bacteria</taxon>
        <taxon>Pseudomonadati</taxon>
        <taxon>Pseudomonadota</taxon>
        <taxon>Alphaproteobacteria</taxon>
        <taxon>Hyphomicrobiales</taxon>
        <taxon>Phyllobacteriaceae</taxon>
        <taxon>Aminobacter</taxon>
    </lineage>
</organism>
<dbReference type="NCBIfam" id="NF002362">
    <property type="entry name" value="PRK01343.1"/>
    <property type="match status" value="1"/>
</dbReference>
<feature type="binding site" evidence="3">
    <location>
        <position position="21"/>
    </location>
    <ligand>
        <name>Zn(2+)</name>
        <dbReference type="ChEBI" id="CHEBI:29105"/>
    </ligand>
</feature>
<gene>
    <name evidence="3 5" type="primary">yacG</name>
    <name evidence="5" type="ORF">IHE39_28170</name>
</gene>
<reference evidence="5 6" key="1">
    <citation type="submission" date="2020-09" db="EMBL/GenBank/DDBJ databases">
        <title>Draft Genome Sequence of Aminobacter carboxidus type strain DSM 1086, a soil Gram-negative carboxydobacterium.</title>
        <authorList>
            <person name="Turrini P."/>
            <person name="Tescari M."/>
            <person name="Artuso I."/>
            <person name="Lugli G.A."/>
            <person name="Frangipani E."/>
            <person name="Ventura M."/>
            <person name="Visca P."/>
        </authorList>
    </citation>
    <scope>NUCLEOTIDE SEQUENCE [LARGE SCALE GENOMIC DNA]</scope>
    <source>
        <strain evidence="5 6">DSM 1086</strain>
    </source>
</reference>
<dbReference type="RefSeq" id="WP_192568847.1">
    <property type="nucleotide sequence ID" value="NZ_JACZEP010000017.1"/>
</dbReference>
<dbReference type="PANTHER" id="PTHR36150">
    <property type="entry name" value="DNA GYRASE INHIBITOR YACG"/>
    <property type="match status" value="1"/>
</dbReference>
<dbReference type="Proteomes" id="UP000598227">
    <property type="component" value="Unassembled WGS sequence"/>
</dbReference>
<dbReference type="HAMAP" id="MF_00649">
    <property type="entry name" value="DNA_gyrase_inhibitor_YacG"/>
    <property type="match status" value="1"/>
</dbReference>
<protein>
    <recommendedName>
        <fullName evidence="3">DNA gyrase inhibitor YacG</fullName>
    </recommendedName>
</protein>
<feature type="region of interest" description="Disordered" evidence="4">
    <location>
        <begin position="50"/>
        <end position="72"/>
    </location>
</feature>
<dbReference type="Gene3D" id="3.30.50.10">
    <property type="entry name" value="Erythroid Transcription Factor GATA-1, subunit A"/>
    <property type="match status" value="1"/>
</dbReference>
<evidence type="ECO:0000313" key="5">
    <source>
        <dbReference type="EMBL" id="MBE1208174.1"/>
    </source>
</evidence>
<feature type="binding site" evidence="3">
    <location>
        <position position="37"/>
    </location>
    <ligand>
        <name>Zn(2+)</name>
        <dbReference type="ChEBI" id="CHEBI:29105"/>
    </ligand>
</feature>
<evidence type="ECO:0000313" key="6">
    <source>
        <dbReference type="Proteomes" id="UP000598227"/>
    </source>
</evidence>
<comment type="similarity">
    <text evidence="3">Belongs to the DNA gyrase inhibitor YacG family.</text>
</comment>
<evidence type="ECO:0000256" key="4">
    <source>
        <dbReference type="SAM" id="MobiDB-lite"/>
    </source>
</evidence>
<dbReference type="SUPFAM" id="SSF57716">
    <property type="entry name" value="Glucocorticoid receptor-like (DNA-binding domain)"/>
    <property type="match status" value="1"/>
</dbReference>
<dbReference type="EMBL" id="JACZEP010000017">
    <property type="protein sequence ID" value="MBE1208174.1"/>
    <property type="molecule type" value="Genomic_DNA"/>
</dbReference>
<sequence length="72" mass="7770">MTDKPDAVVTPLRAKIACPECGKASARDSYPFCSPRCKAVDLNRWLSGSYAIPVRDDEDEDSAGNGEAGEQH</sequence>
<accession>A0ABR9GXC1</accession>
<keyword evidence="6" id="KW-1185">Reference proteome</keyword>
<comment type="subunit">
    <text evidence="3">Interacts with GyrB.</text>
</comment>
<keyword evidence="2 3" id="KW-0862">Zinc</keyword>
<dbReference type="InterPro" id="IPR013088">
    <property type="entry name" value="Znf_NHR/GATA"/>
</dbReference>
<feature type="binding site" evidence="3">
    <location>
        <position position="18"/>
    </location>
    <ligand>
        <name>Zn(2+)</name>
        <dbReference type="ChEBI" id="CHEBI:29105"/>
    </ligand>
</feature>
<dbReference type="InterPro" id="IPR005584">
    <property type="entry name" value="DNA_gyrase_inhibitor_YacG"/>
</dbReference>
<comment type="cofactor">
    <cofactor evidence="3">
        <name>Zn(2+)</name>
        <dbReference type="ChEBI" id="CHEBI:29105"/>
    </cofactor>
    <text evidence="3">Binds 1 zinc ion.</text>
</comment>
<proteinExistence type="inferred from homology"/>
<name>A0ABR9GXC1_9HYPH</name>
<comment type="caution">
    <text evidence="5">The sequence shown here is derived from an EMBL/GenBank/DDBJ whole genome shotgun (WGS) entry which is preliminary data.</text>
</comment>
<dbReference type="PANTHER" id="PTHR36150:SF1">
    <property type="entry name" value="DNA GYRASE INHIBITOR YACG"/>
    <property type="match status" value="1"/>
</dbReference>
<evidence type="ECO:0000256" key="3">
    <source>
        <dbReference type="HAMAP-Rule" id="MF_00649"/>
    </source>
</evidence>
<evidence type="ECO:0000256" key="1">
    <source>
        <dbReference type="ARBA" id="ARBA00022723"/>
    </source>
</evidence>
<comment type="function">
    <text evidence="3">Inhibits all the catalytic activities of DNA gyrase by preventing its interaction with DNA. Acts by binding directly to the C-terminal domain of GyrB, which probably disrupts DNA binding by the gyrase.</text>
</comment>
<dbReference type="Pfam" id="PF03884">
    <property type="entry name" value="YacG"/>
    <property type="match status" value="1"/>
</dbReference>